<keyword evidence="2" id="KW-1133">Transmembrane helix</keyword>
<comment type="caution">
    <text evidence="3">The sequence shown here is derived from an EMBL/GenBank/DDBJ whole genome shotgun (WGS) entry which is preliminary data.</text>
</comment>
<organism evidence="3">
    <name type="scientific">bioreactor metagenome</name>
    <dbReference type="NCBI Taxonomy" id="1076179"/>
    <lineage>
        <taxon>unclassified sequences</taxon>
        <taxon>metagenomes</taxon>
        <taxon>ecological metagenomes</taxon>
    </lineage>
</organism>
<accession>A0A644XWR7</accession>
<name>A0A644XWR7_9ZZZZ</name>
<reference evidence="3" key="1">
    <citation type="submission" date="2019-08" db="EMBL/GenBank/DDBJ databases">
        <authorList>
            <person name="Kucharzyk K."/>
            <person name="Murdoch R.W."/>
            <person name="Higgins S."/>
            <person name="Loffler F."/>
        </authorList>
    </citation>
    <scope>NUCLEOTIDE SEQUENCE</scope>
</reference>
<evidence type="ECO:0000256" key="1">
    <source>
        <dbReference type="SAM" id="MobiDB-lite"/>
    </source>
</evidence>
<dbReference type="EMBL" id="VSSQ01003038">
    <property type="protein sequence ID" value="MPM18733.1"/>
    <property type="molecule type" value="Genomic_DNA"/>
</dbReference>
<feature type="transmembrane region" description="Helical" evidence="2">
    <location>
        <begin position="32"/>
        <end position="53"/>
    </location>
</feature>
<keyword evidence="2" id="KW-0472">Membrane</keyword>
<sequence length="77" mass="8400">MHVQVHAMQHGHVQATFLETLGQAACAQHHLAVARIFFVVVMVVIAQITHSAAPRQGSHGWRASLDTGWPQRPGSAR</sequence>
<gene>
    <name evidence="3" type="ORF">SDC9_65146</name>
</gene>
<keyword evidence="2" id="KW-0812">Transmembrane</keyword>
<evidence type="ECO:0000313" key="3">
    <source>
        <dbReference type="EMBL" id="MPM18733.1"/>
    </source>
</evidence>
<dbReference type="AlphaFoldDB" id="A0A644XWR7"/>
<protein>
    <submittedName>
        <fullName evidence="3">Uncharacterized protein</fullName>
    </submittedName>
</protein>
<feature type="region of interest" description="Disordered" evidence="1">
    <location>
        <begin position="52"/>
        <end position="77"/>
    </location>
</feature>
<evidence type="ECO:0000256" key="2">
    <source>
        <dbReference type="SAM" id="Phobius"/>
    </source>
</evidence>
<proteinExistence type="predicted"/>